<accession>A0ABD5W2W6</accession>
<comment type="caution">
    <text evidence="2">The sequence shown here is derived from an EMBL/GenBank/DDBJ whole genome shotgun (WGS) entry which is preliminary data.</text>
</comment>
<dbReference type="RefSeq" id="WP_382185681.1">
    <property type="nucleotide sequence ID" value="NZ_JBHSZI010000001.1"/>
</dbReference>
<reference evidence="2 3" key="1">
    <citation type="journal article" date="2019" name="Int. J. Syst. Evol. Microbiol.">
        <title>The Global Catalogue of Microorganisms (GCM) 10K type strain sequencing project: providing services to taxonomists for standard genome sequencing and annotation.</title>
        <authorList>
            <consortium name="The Broad Institute Genomics Platform"/>
            <consortium name="The Broad Institute Genome Sequencing Center for Infectious Disease"/>
            <person name="Wu L."/>
            <person name="Ma J."/>
        </authorList>
    </citation>
    <scope>NUCLEOTIDE SEQUENCE [LARGE SCALE GENOMIC DNA]</scope>
    <source>
        <strain evidence="2 3">JCM 30072</strain>
    </source>
</reference>
<keyword evidence="1" id="KW-0812">Transmembrane</keyword>
<dbReference type="InterPro" id="IPR055685">
    <property type="entry name" value="DUF7261"/>
</dbReference>
<dbReference type="AlphaFoldDB" id="A0ABD5W2W6"/>
<evidence type="ECO:0000313" key="3">
    <source>
        <dbReference type="Proteomes" id="UP001596445"/>
    </source>
</evidence>
<dbReference type="Pfam" id="PF23922">
    <property type="entry name" value="DUF7261"/>
    <property type="match status" value="1"/>
</dbReference>
<feature type="transmembrane region" description="Helical" evidence="1">
    <location>
        <begin position="20"/>
        <end position="41"/>
    </location>
</feature>
<sequence length="180" mass="19839">MYESTARPGGPRRRDRGQLVLVAALALSLVLVSLGVAYLQLGYDSDIDRPDQQPAQQLERVLDRAVHNASAGISADYSWADRDSAVRAATDKLDETMKRLETSRLRDGHVYSITRNETRAIAWRSANCPSGPDRQFGSCDSEDGVVVQERHGQTHVLAVAFDFVITTPDAELSVTLTIER</sequence>
<name>A0ABD5W2W6_9EURY</name>
<organism evidence="2 3">
    <name type="scientific">Halovenus salina</name>
    <dbReference type="NCBI Taxonomy" id="1510225"/>
    <lineage>
        <taxon>Archaea</taxon>
        <taxon>Methanobacteriati</taxon>
        <taxon>Methanobacteriota</taxon>
        <taxon>Stenosarchaea group</taxon>
        <taxon>Halobacteria</taxon>
        <taxon>Halobacteriales</taxon>
        <taxon>Haloarculaceae</taxon>
        <taxon>Halovenus</taxon>
    </lineage>
</organism>
<dbReference type="Proteomes" id="UP001596445">
    <property type="component" value="Unassembled WGS sequence"/>
</dbReference>
<keyword evidence="1" id="KW-1133">Transmembrane helix</keyword>
<keyword evidence="3" id="KW-1185">Reference proteome</keyword>
<evidence type="ECO:0000313" key="2">
    <source>
        <dbReference type="EMBL" id="MFC7058759.1"/>
    </source>
</evidence>
<gene>
    <name evidence="2" type="ORF">ACFQQG_11935</name>
</gene>
<keyword evidence="1" id="KW-0472">Membrane</keyword>
<proteinExistence type="predicted"/>
<evidence type="ECO:0000256" key="1">
    <source>
        <dbReference type="SAM" id="Phobius"/>
    </source>
</evidence>
<protein>
    <submittedName>
        <fullName evidence="2">Uncharacterized protein</fullName>
    </submittedName>
</protein>
<dbReference type="EMBL" id="JBHSZI010000001">
    <property type="protein sequence ID" value="MFC7058759.1"/>
    <property type="molecule type" value="Genomic_DNA"/>
</dbReference>